<feature type="region of interest" description="Disordered" evidence="1">
    <location>
        <begin position="104"/>
        <end position="123"/>
    </location>
</feature>
<feature type="compositionally biased region" description="Basic and acidic residues" evidence="1">
    <location>
        <begin position="163"/>
        <end position="180"/>
    </location>
</feature>
<dbReference type="OrthoDB" id="8192800at2759"/>
<reference evidence="3 4" key="1">
    <citation type="submission" date="2019-07" db="EMBL/GenBank/DDBJ databases">
        <title>Draft genome assembly of a fouling barnacle, Amphibalanus amphitrite (Darwin, 1854): The first reference genome for Thecostraca.</title>
        <authorList>
            <person name="Kim W."/>
        </authorList>
    </citation>
    <scope>NUCLEOTIDE SEQUENCE [LARGE SCALE GENOMIC DNA]</scope>
    <source>
        <strain evidence="3">SNU_AA5</strain>
        <tissue evidence="3">Soma without cirri and trophi</tissue>
    </source>
</reference>
<comment type="caution">
    <text evidence="3">The sequence shown here is derived from an EMBL/GenBank/DDBJ whole genome shotgun (WGS) entry which is preliminary data.</text>
</comment>
<organism evidence="3 4">
    <name type="scientific">Amphibalanus amphitrite</name>
    <name type="common">Striped barnacle</name>
    <name type="synonym">Balanus amphitrite</name>
    <dbReference type="NCBI Taxonomy" id="1232801"/>
    <lineage>
        <taxon>Eukaryota</taxon>
        <taxon>Metazoa</taxon>
        <taxon>Ecdysozoa</taxon>
        <taxon>Arthropoda</taxon>
        <taxon>Crustacea</taxon>
        <taxon>Multicrustacea</taxon>
        <taxon>Cirripedia</taxon>
        <taxon>Thoracica</taxon>
        <taxon>Thoracicalcarea</taxon>
        <taxon>Balanomorpha</taxon>
        <taxon>Balanoidea</taxon>
        <taxon>Balanidae</taxon>
        <taxon>Amphibalaninae</taxon>
        <taxon>Amphibalanus</taxon>
    </lineage>
</organism>
<feature type="region of interest" description="Disordered" evidence="1">
    <location>
        <begin position="144"/>
        <end position="208"/>
    </location>
</feature>
<gene>
    <name evidence="3" type="ORF">FJT64_013617</name>
</gene>
<keyword evidence="2" id="KW-0812">Transmembrane</keyword>
<keyword evidence="2" id="KW-0472">Membrane</keyword>
<accession>A0A6A4VEG2</accession>
<keyword evidence="4" id="KW-1185">Reference proteome</keyword>
<proteinExistence type="predicted"/>
<dbReference type="AlphaFoldDB" id="A0A6A4VEG2"/>
<dbReference type="Proteomes" id="UP000440578">
    <property type="component" value="Unassembled WGS sequence"/>
</dbReference>
<evidence type="ECO:0000256" key="2">
    <source>
        <dbReference type="SAM" id="Phobius"/>
    </source>
</evidence>
<dbReference type="EMBL" id="VIIS01002152">
    <property type="protein sequence ID" value="KAF0287971.1"/>
    <property type="molecule type" value="Genomic_DNA"/>
</dbReference>
<evidence type="ECO:0000313" key="3">
    <source>
        <dbReference type="EMBL" id="KAF0287971.1"/>
    </source>
</evidence>
<keyword evidence="2" id="KW-1133">Transmembrane helix</keyword>
<evidence type="ECO:0000313" key="4">
    <source>
        <dbReference type="Proteomes" id="UP000440578"/>
    </source>
</evidence>
<feature type="transmembrane region" description="Helical" evidence="2">
    <location>
        <begin position="214"/>
        <end position="236"/>
    </location>
</feature>
<sequence>MVLRPVHLVVSVLRLRANQVPFCKHGTISYPLKDACRARNLPWSAAPSDGYVRSRDGRRVAVLRPADLLQFRRLVAPHQRWPQPQPGGQRLLVSVSSAALTAELPDRRVTAGDSQEEEEQQIMARRSNVRAVQEELLEKAVASAVKEGRERAGQESEEEEEEVERREEEQRAEGEQRTDAGDVEGSGTPAAETVRREARGSAPDQQRQLSTAEISAVAVGCVVAAAAFILGTALVVQRTGVLQRRSILSEPPLDDTRLSYINASTDFSVSELGDEMTNLENLDNDSFLNSLESMTDSMAGQTCWSREVRHLKL</sequence>
<evidence type="ECO:0000256" key="1">
    <source>
        <dbReference type="SAM" id="MobiDB-lite"/>
    </source>
</evidence>
<protein>
    <submittedName>
        <fullName evidence="3">Uncharacterized protein</fullName>
    </submittedName>
</protein>
<name>A0A6A4VEG2_AMPAM</name>